<gene>
    <name evidence="1" type="ORF">SAMN02745206_00281</name>
</gene>
<evidence type="ECO:0000313" key="1">
    <source>
        <dbReference type="EMBL" id="SHE43798.1"/>
    </source>
</evidence>
<dbReference type="STRING" id="1121391.SAMN02745206_00281"/>
<organism evidence="1 2">
    <name type="scientific">Desulfacinum infernum DSM 9756</name>
    <dbReference type="NCBI Taxonomy" id="1121391"/>
    <lineage>
        <taxon>Bacteria</taxon>
        <taxon>Pseudomonadati</taxon>
        <taxon>Thermodesulfobacteriota</taxon>
        <taxon>Syntrophobacteria</taxon>
        <taxon>Syntrophobacterales</taxon>
        <taxon>Syntrophobacteraceae</taxon>
        <taxon>Desulfacinum</taxon>
    </lineage>
</organism>
<accession>A0A1M4TH99</accession>
<dbReference type="EMBL" id="FQVB01000004">
    <property type="protein sequence ID" value="SHE43798.1"/>
    <property type="molecule type" value="Genomic_DNA"/>
</dbReference>
<proteinExistence type="predicted"/>
<keyword evidence="2" id="KW-1185">Reference proteome</keyword>
<dbReference type="RefSeq" id="WP_073036253.1">
    <property type="nucleotide sequence ID" value="NZ_FQVB01000004.1"/>
</dbReference>
<dbReference type="InterPro" id="IPR021455">
    <property type="entry name" value="DUF3106"/>
</dbReference>
<evidence type="ECO:0008006" key="3">
    <source>
        <dbReference type="Google" id="ProtNLM"/>
    </source>
</evidence>
<sequence length="150" mass="17786">MRDPRRFLSRILLWGVFLVWMAGFGFGAHAAPFPAGHARGHVSELPSGAVLAKKDASNGRSGAGYGADRGAWRDRYQEWESLSPEEKQRIRKRYEKYKNLPPQERQLYEKRYRQWERLTPEQKKRVEESLRNWDRLTPQEQESVRRLFLK</sequence>
<reference evidence="2" key="1">
    <citation type="submission" date="2016-11" db="EMBL/GenBank/DDBJ databases">
        <authorList>
            <person name="Varghese N."/>
            <person name="Submissions S."/>
        </authorList>
    </citation>
    <scope>NUCLEOTIDE SEQUENCE [LARGE SCALE GENOMIC DNA]</scope>
    <source>
        <strain evidence="2">DSM 9756</strain>
    </source>
</reference>
<evidence type="ECO:0000313" key="2">
    <source>
        <dbReference type="Proteomes" id="UP000184076"/>
    </source>
</evidence>
<protein>
    <recommendedName>
        <fullName evidence="3">DUF3106 domain-containing protein</fullName>
    </recommendedName>
</protein>
<dbReference type="Proteomes" id="UP000184076">
    <property type="component" value="Unassembled WGS sequence"/>
</dbReference>
<name>A0A1M4TH99_9BACT</name>
<dbReference type="Pfam" id="PF11304">
    <property type="entry name" value="DUF3106"/>
    <property type="match status" value="1"/>
</dbReference>
<dbReference type="AlphaFoldDB" id="A0A1M4TH99"/>